<accession>A0A397TFF1</accession>
<feature type="transmembrane region" description="Helical" evidence="1">
    <location>
        <begin position="27"/>
        <end position="44"/>
    </location>
</feature>
<keyword evidence="1" id="KW-0812">Transmembrane</keyword>
<gene>
    <name evidence="2" type="ORF">C1645_815057</name>
</gene>
<keyword evidence="3" id="KW-1185">Reference proteome</keyword>
<protein>
    <submittedName>
        <fullName evidence="2">Uncharacterized protein</fullName>
    </submittedName>
</protein>
<comment type="caution">
    <text evidence="2">The sequence shown here is derived from an EMBL/GenBank/DDBJ whole genome shotgun (WGS) entry which is preliminary data.</text>
</comment>
<evidence type="ECO:0000313" key="2">
    <source>
        <dbReference type="EMBL" id="RIA96652.1"/>
    </source>
</evidence>
<dbReference type="EMBL" id="QKYT01000041">
    <property type="protein sequence ID" value="RIA96652.1"/>
    <property type="molecule type" value="Genomic_DNA"/>
</dbReference>
<dbReference type="AlphaFoldDB" id="A0A397TFF1"/>
<keyword evidence="1" id="KW-0472">Membrane</keyword>
<organism evidence="2 3">
    <name type="scientific">Glomus cerebriforme</name>
    <dbReference type="NCBI Taxonomy" id="658196"/>
    <lineage>
        <taxon>Eukaryota</taxon>
        <taxon>Fungi</taxon>
        <taxon>Fungi incertae sedis</taxon>
        <taxon>Mucoromycota</taxon>
        <taxon>Glomeromycotina</taxon>
        <taxon>Glomeromycetes</taxon>
        <taxon>Glomerales</taxon>
        <taxon>Glomeraceae</taxon>
        <taxon>Glomus</taxon>
    </lineage>
</organism>
<proteinExistence type="predicted"/>
<dbReference type="Proteomes" id="UP000265703">
    <property type="component" value="Unassembled WGS sequence"/>
</dbReference>
<name>A0A397TFF1_9GLOM</name>
<keyword evidence="1" id="KW-1133">Transmembrane helix</keyword>
<sequence>MGVPYWDLSPNVLFPKSLSNPYPKPDFAIGNLFIFIFIFIFIVEQQNNRILLGKELHKSCQDLRNGS</sequence>
<evidence type="ECO:0000313" key="3">
    <source>
        <dbReference type="Proteomes" id="UP000265703"/>
    </source>
</evidence>
<reference evidence="2 3" key="1">
    <citation type="submission" date="2018-06" db="EMBL/GenBank/DDBJ databases">
        <title>Comparative genomics reveals the genomic features of Rhizophagus irregularis, R. cerebriforme, R. diaphanum and Gigaspora rosea, and their symbiotic lifestyle signature.</title>
        <authorList>
            <person name="Morin E."/>
            <person name="San Clemente H."/>
            <person name="Chen E.C.H."/>
            <person name="De La Providencia I."/>
            <person name="Hainaut M."/>
            <person name="Kuo A."/>
            <person name="Kohler A."/>
            <person name="Murat C."/>
            <person name="Tang N."/>
            <person name="Roy S."/>
            <person name="Loubradou J."/>
            <person name="Henrissat B."/>
            <person name="Grigoriev I.V."/>
            <person name="Corradi N."/>
            <person name="Roux C."/>
            <person name="Martin F.M."/>
        </authorList>
    </citation>
    <scope>NUCLEOTIDE SEQUENCE [LARGE SCALE GENOMIC DNA]</scope>
    <source>
        <strain evidence="2 3">DAOM 227022</strain>
    </source>
</reference>
<evidence type="ECO:0000256" key="1">
    <source>
        <dbReference type="SAM" id="Phobius"/>
    </source>
</evidence>